<organism evidence="1 2">
    <name type="scientific">Pyrobaculum neutrophilum (strain DSM 2338 / JCM 9278 / NBRC 100436 / V24Sta)</name>
    <name type="common">Thermoproteus neutrophilus</name>
    <dbReference type="NCBI Taxonomy" id="444157"/>
    <lineage>
        <taxon>Archaea</taxon>
        <taxon>Thermoproteota</taxon>
        <taxon>Thermoprotei</taxon>
        <taxon>Thermoproteales</taxon>
        <taxon>Thermoproteaceae</taxon>
        <taxon>Pyrobaculum</taxon>
    </lineage>
</organism>
<reference evidence="1" key="1">
    <citation type="submission" date="2008-03" db="EMBL/GenBank/DDBJ databases">
        <title>Complete sequence of Thermoproteus neutrophilus V24Sta.</title>
        <authorList>
            <consortium name="US DOE Joint Genome Institute"/>
            <person name="Copeland A."/>
            <person name="Lucas S."/>
            <person name="Lapidus A."/>
            <person name="Glavina del Rio T."/>
            <person name="Dalin E."/>
            <person name="Tice H."/>
            <person name="Bruce D."/>
            <person name="Goodwin L."/>
            <person name="Pitluck S."/>
            <person name="Sims D."/>
            <person name="Brettin T."/>
            <person name="Detter J.C."/>
            <person name="Han C."/>
            <person name="Kuske C.R."/>
            <person name="Schmutz J."/>
            <person name="Larimer F."/>
            <person name="Land M."/>
            <person name="Hauser L."/>
            <person name="Kyrpides N."/>
            <person name="Mikhailova N."/>
            <person name="Biddle J.F."/>
            <person name="Zhang Z."/>
            <person name="Fitz-Gibbon S.T."/>
            <person name="Lowe T.M."/>
            <person name="Saltikov C."/>
            <person name="House C.H."/>
            <person name="Richardson P."/>
        </authorList>
    </citation>
    <scope>NUCLEOTIDE SEQUENCE [LARGE SCALE GENOMIC DNA]</scope>
    <source>
        <strain evidence="1">V24Sta</strain>
    </source>
</reference>
<dbReference type="EMBL" id="CP001014">
    <property type="protein sequence ID" value="ACB39980.1"/>
    <property type="molecule type" value="Genomic_DNA"/>
</dbReference>
<evidence type="ECO:0000313" key="1">
    <source>
        <dbReference type="EMBL" id="ACB39980.1"/>
    </source>
</evidence>
<evidence type="ECO:0000313" key="2">
    <source>
        <dbReference type="Proteomes" id="UP000001694"/>
    </source>
</evidence>
<dbReference type="eggNOG" id="arCOG05427">
    <property type="taxonomic scope" value="Archaea"/>
</dbReference>
<protein>
    <submittedName>
        <fullName evidence="1">Uncharacterized protein</fullName>
    </submittedName>
</protein>
<dbReference type="GeneID" id="6164728"/>
<dbReference type="Proteomes" id="UP000001694">
    <property type="component" value="Chromosome"/>
</dbReference>
<dbReference type="STRING" id="444157.Tneu_1049"/>
<dbReference type="RefSeq" id="WP_012350400.1">
    <property type="nucleotide sequence ID" value="NC_010525.1"/>
</dbReference>
<dbReference type="KEGG" id="tne:Tneu_1049"/>
<dbReference type="HOGENOM" id="CLU_1640032_0_0_2"/>
<keyword evidence="2" id="KW-1185">Reference proteome</keyword>
<proteinExistence type="predicted"/>
<name>B1YDW7_PYRNV</name>
<dbReference type="AlphaFoldDB" id="B1YDW7"/>
<sequence length="162" mass="18506">MILLIVKTDSGEVAKRLARAVEGLELAPGLYLTWAPREKVARAVNAAKREAVRRWEEEGSGPQLEVAALELTEEQYRELRPLARGVIERAAEALLEEMERLLERLRSPGGRDLSGWYRDLARRYERLVNASIALDIEPTALGRLRDRWKEVALEAGRRLRRP</sequence>
<gene>
    <name evidence="1" type="ordered locus">Tneu_1049</name>
</gene>
<accession>B1YDW7</accession>
<dbReference type="OrthoDB" id="28567at2157"/>